<keyword evidence="2" id="KW-0238">DNA-binding</keyword>
<dbReference type="RefSeq" id="WP_267151075.1">
    <property type="nucleotide sequence ID" value="NZ_JAPMLT010000003.1"/>
</dbReference>
<gene>
    <name evidence="5" type="ORF">OS242_07600</name>
</gene>
<protein>
    <submittedName>
        <fullName evidence="5">Effector binding domain-containing protein</fullName>
    </submittedName>
</protein>
<dbReference type="InterPro" id="IPR029441">
    <property type="entry name" value="Cass2"/>
</dbReference>
<reference evidence="5 6" key="1">
    <citation type="submission" date="2022-11" db="EMBL/GenBank/DDBJ databases">
        <title>Study of microbial diversity in lake waters.</title>
        <authorList>
            <person name="Zhang J."/>
        </authorList>
    </citation>
    <scope>NUCLEOTIDE SEQUENCE [LARGE SCALE GENOMIC DNA]</scope>
    <source>
        <strain evidence="5 6">DT12</strain>
    </source>
</reference>
<dbReference type="PROSITE" id="PS01124">
    <property type="entry name" value="HTH_ARAC_FAMILY_2"/>
    <property type="match status" value="1"/>
</dbReference>
<dbReference type="PANTHER" id="PTHR47504">
    <property type="entry name" value="RIGHT ORIGIN-BINDING PROTEIN"/>
    <property type="match status" value="1"/>
</dbReference>
<dbReference type="InterPro" id="IPR011256">
    <property type="entry name" value="Reg_factor_effector_dom_sf"/>
</dbReference>
<dbReference type="PANTHER" id="PTHR47504:SF5">
    <property type="entry name" value="RIGHT ORIGIN-BINDING PROTEIN"/>
    <property type="match status" value="1"/>
</dbReference>
<evidence type="ECO:0000256" key="1">
    <source>
        <dbReference type="ARBA" id="ARBA00023015"/>
    </source>
</evidence>
<dbReference type="SMART" id="SM00342">
    <property type="entry name" value="HTH_ARAC"/>
    <property type="match status" value="1"/>
</dbReference>
<accession>A0ABT3WYR5</accession>
<dbReference type="InterPro" id="IPR050959">
    <property type="entry name" value="MarA-like"/>
</dbReference>
<dbReference type="InterPro" id="IPR018062">
    <property type="entry name" value="HTH_AraC-typ_CS"/>
</dbReference>
<comment type="caution">
    <text evidence="5">The sequence shown here is derived from an EMBL/GenBank/DDBJ whole genome shotgun (WGS) entry which is preliminary data.</text>
</comment>
<dbReference type="PRINTS" id="PR00032">
    <property type="entry name" value="HTHARAC"/>
</dbReference>
<dbReference type="SMART" id="SM00871">
    <property type="entry name" value="AraC_E_bind"/>
    <property type="match status" value="1"/>
</dbReference>
<proteinExistence type="predicted"/>
<keyword evidence="3" id="KW-0804">Transcription</keyword>
<keyword evidence="6" id="KW-1185">Reference proteome</keyword>
<dbReference type="InterPro" id="IPR020449">
    <property type="entry name" value="Tscrpt_reg_AraC-type_HTH"/>
</dbReference>
<dbReference type="InterPro" id="IPR009057">
    <property type="entry name" value="Homeodomain-like_sf"/>
</dbReference>
<feature type="domain" description="HTH araC/xylS-type" evidence="4">
    <location>
        <begin position="8"/>
        <end position="106"/>
    </location>
</feature>
<organism evidence="5 6">
    <name type="scientific">Tumebacillus lacus</name>
    <dbReference type="NCBI Taxonomy" id="2995335"/>
    <lineage>
        <taxon>Bacteria</taxon>
        <taxon>Bacillati</taxon>
        <taxon>Bacillota</taxon>
        <taxon>Bacilli</taxon>
        <taxon>Bacillales</taxon>
        <taxon>Alicyclobacillaceae</taxon>
        <taxon>Tumebacillus</taxon>
    </lineage>
</organism>
<dbReference type="InterPro" id="IPR018060">
    <property type="entry name" value="HTH_AraC"/>
</dbReference>
<dbReference type="Gene3D" id="3.20.80.10">
    <property type="entry name" value="Regulatory factor, effector binding domain"/>
    <property type="match status" value="1"/>
</dbReference>
<dbReference type="Pfam" id="PF14526">
    <property type="entry name" value="Cass2"/>
    <property type="match status" value="1"/>
</dbReference>
<dbReference type="Pfam" id="PF12833">
    <property type="entry name" value="HTH_18"/>
    <property type="match status" value="1"/>
</dbReference>
<name>A0ABT3WYR5_9BACL</name>
<dbReference type="Gene3D" id="1.10.10.60">
    <property type="entry name" value="Homeodomain-like"/>
    <property type="match status" value="2"/>
</dbReference>
<evidence type="ECO:0000313" key="6">
    <source>
        <dbReference type="Proteomes" id="UP001208017"/>
    </source>
</evidence>
<evidence type="ECO:0000256" key="2">
    <source>
        <dbReference type="ARBA" id="ARBA00023125"/>
    </source>
</evidence>
<keyword evidence="1" id="KW-0805">Transcription regulation</keyword>
<dbReference type="PROSITE" id="PS00041">
    <property type="entry name" value="HTH_ARAC_FAMILY_1"/>
    <property type="match status" value="1"/>
</dbReference>
<sequence>MNYREKIQATIDYIEEHLNETISLCELAGLACFSEFHYHRMFQWMVGVPVMDYIRKRRLSQAALALRESKRRVVDVALEYGFQSHETFARAFKRQFQVTPDAYRRAGLSLALQPRIILPDLSATGNRGGHHVQPKLVTKPSFKVIGYALETNVNEGRNHLDIPAFWQRYLSEGLGKHIPNKLRPDVELGICTDFQPATGDFKYVIGYEVDTFDGLPEGMVCVTIPEATYAVFTTPKAIAAEFSSSIQTTWGKAYQDWFPESGYVHGASAEFEWYDDRCASGDERQMDIYLPIQKKEVEA</sequence>
<dbReference type="SUPFAM" id="SSF55136">
    <property type="entry name" value="Probable bacterial effector-binding domain"/>
    <property type="match status" value="1"/>
</dbReference>
<dbReference type="InterPro" id="IPR010499">
    <property type="entry name" value="AraC_E-bd"/>
</dbReference>
<evidence type="ECO:0000256" key="3">
    <source>
        <dbReference type="ARBA" id="ARBA00023163"/>
    </source>
</evidence>
<dbReference type="EMBL" id="JAPMLT010000003">
    <property type="protein sequence ID" value="MCX7569825.1"/>
    <property type="molecule type" value="Genomic_DNA"/>
</dbReference>
<dbReference type="Proteomes" id="UP001208017">
    <property type="component" value="Unassembled WGS sequence"/>
</dbReference>
<evidence type="ECO:0000259" key="4">
    <source>
        <dbReference type="PROSITE" id="PS01124"/>
    </source>
</evidence>
<evidence type="ECO:0000313" key="5">
    <source>
        <dbReference type="EMBL" id="MCX7569825.1"/>
    </source>
</evidence>
<dbReference type="SUPFAM" id="SSF46689">
    <property type="entry name" value="Homeodomain-like"/>
    <property type="match status" value="2"/>
</dbReference>